<feature type="region of interest" description="Disordered" evidence="1">
    <location>
        <begin position="1"/>
        <end position="36"/>
    </location>
</feature>
<keyword evidence="3" id="KW-1185">Reference proteome</keyword>
<organism evidence="2 3">
    <name type="scientific">Microbispora cellulosiformans</name>
    <dbReference type="NCBI Taxonomy" id="2614688"/>
    <lineage>
        <taxon>Bacteria</taxon>
        <taxon>Bacillati</taxon>
        <taxon>Actinomycetota</taxon>
        <taxon>Actinomycetes</taxon>
        <taxon>Streptosporangiales</taxon>
        <taxon>Streptosporangiaceae</taxon>
        <taxon>Microbispora</taxon>
    </lineage>
</organism>
<evidence type="ECO:0000313" key="2">
    <source>
        <dbReference type="EMBL" id="KAA9380781.1"/>
    </source>
</evidence>
<dbReference type="AlphaFoldDB" id="A0A5J5K7Z6"/>
<dbReference type="EMBL" id="VYTZ01000002">
    <property type="protein sequence ID" value="KAA9380781.1"/>
    <property type="molecule type" value="Genomic_DNA"/>
</dbReference>
<evidence type="ECO:0000313" key="3">
    <source>
        <dbReference type="Proteomes" id="UP000327011"/>
    </source>
</evidence>
<accession>A0A5J5K7Z6</accession>
<dbReference type="Proteomes" id="UP000327011">
    <property type="component" value="Unassembled WGS sequence"/>
</dbReference>
<evidence type="ECO:0000256" key="1">
    <source>
        <dbReference type="SAM" id="MobiDB-lite"/>
    </source>
</evidence>
<gene>
    <name evidence="2" type="ORF">F5972_06685</name>
</gene>
<proteinExistence type="predicted"/>
<comment type="caution">
    <text evidence="2">The sequence shown here is derived from an EMBL/GenBank/DDBJ whole genome shotgun (WGS) entry which is preliminary data.</text>
</comment>
<dbReference type="RefSeq" id="WP_225311221.1">
    <property type="nucleotide sequence ID" value="NZ_VYTZ01000002.1"/>
</dbReference>
<feature type="compositionally biased region" description="Gly residues" evidence="1">
    <location>
        <begin position="1"/>
        <end position="21"/>
    </location>
</feature>
<protein>
    <submittedName>
        <fullName evidence="2">Uncharacterized protein</fullName>
    </submittedName>
</protein>
<sequence length="110" mass="11182">MESMGPGMGVPGMGAGVGPGMGSPTPPATGVTAGQPAPAAHLQAHCAVTLQRLYEWLQASIPQAPQVAGVIPLLVQAVQLYRAGRYEACLAQIQYALGVVAPGRPMVPLL</sequence>
<reference evidence="2 3" key="1">
    <citation type="submission" date="2019-09" db="EMBL/GenBank/DDBJ databases">
        <title>Screening of Novel Bioactive Compounds from Soil-Associated.</title>
        <authorList>
            <person name="Gong X."/>
        </authorList>
    </citation>
    <scope>NUCLEOTIDE SEQUENCE [LARGE SCALE GENOMIC DNA]</scope>
    <source>
        <strain evidence="2 3">Gxj-6</strain>
    </source>
</reference>
<name>A0A5J5K7Z6_9ACTN</name>